<name>A0A0L0VJ49_9BASI</name>
<dbReference type="GO" id="GO:0003682">
    <property type="term" value="F:chromatin binding"/>
    <property type="evidence" value="ECO:0007669"/>
    <property type="project" value="TreeGrafter"/>
</dbReference>
<dbReference type="AlphaFoldDB" id="A0A0L0VJ49"/>
<gene>
    <name evidence="4" type="ORF">PSTG_07554</name>
</gene>
<dbReference type="Proteomes" id="UP000054564">
    <property type="component" value="Unassembled WGS sequence"/>
</dbReference>
<organism evidence="4 5">
    <name type="scientific">Puccinia striiformis f. sp. tritici PST-78</name>
    <dbReference type="NCBI Taxonomy" id="1165861"/>
    <lineage>
        <taxon>Eukaryota</taxon>
        <taxon>Fungi</taxon>
        <taxon>Dikarya</taxon>
        <taxon>Basidiomycota</taxon>
        <taxon>Pucciniomycotina</taxon>
        <taxon>Pucciniomycetes</taxon>
        <taxon>Pucciniales</taxon>
        <taxon>Pucciniaceae</taxon>
        <taxon>Puccinia</taxon>
    </lineage>
</organism>
<comment type="caution">
    <text evidence="4">The sequence shown here is derived from an EMBL/GenBank/DDBJ whole genome shotgun (WGS) entry which is preliminary data.</text>
</comment>
<feature type="domain" description="Transcription initiation factor TFIID subunit 2 Ig-like" evidence="2">
    <location>
        <begin position="122"/>
        <end position="241"/>
    </location>
</feature>
<dbReference type="InterPro" id="IPR057345">
    <property type="entry name" value="Ig-like_TAF2"/>
</dbReference>
<dbReference type="GO" id="GO:0016251">
    <property type="term" value="F:RNA polymerase II general transcription initiation factor activity"/>
    <property type="evidence" value="ECO:0007669"/>
    <property type="project" value="TreeGrafter"/>
</dbReference>
<evidence type="ECO:0000313" key="4">
    <source>
        <dbReference type="EMBL" id="KNE99246.1"/>
    </source>
</evidence>
<dbReference type="GO" id="GO:0005669">
    <property type="term" value="C:transcription factor TFIID complex"/>
    <property type="evidence" value="ECO:0007669"/>
    <property type="project" value="InterPro"/>
</dbReference>
<proteinExistence type="predicted"/>
<dbReference type="Pfam" id="PF25316">
    <property type="entry name" value="TAF2_3rd"/>
    <property type="match status" value="1"/>
</dbReference>
<dbReference type="PANTHER" id="PTHR15137:SF9">
    <property type="entry name" value="TRANSCRIPTION INITIATION FACTOR TFIID SUBUNIT 2"/>
    <property type="match status" value="1"/>
</dbReference>
<evidence type="ECO:0000259" key="3">
    <source>
        <dbReference type="Pfam" id="PF25577"/>
    </source>
</evidence>
<evidence type="ECO:0000256" key="1">
    <source>
        <dbReference type="SAM" id="MobiDB-lite"/>
    </source>
</evidence>
<keyword evidence="5" id="KW-1185">Reference proteome</keyword>
<dbReference type="STRING" id="1165861.A0A0L0VJ49"/>
<dbReference type="Pfam" id="PF25577">
    <property type="entry name" value="TPR_TAF2_C"/>
    <property type="match status" value="1"/>
</dbReference>
<feature type="region of interest" description="Disordered" evidence="1">
    <location>
        <begin position="108"/>
        <end position="132"/>
    </location>
</feature>
<protein>
    <submittedName>
        <fullName evidence="4">Uncharacterized protein</fullName>
    </submittedName>
</protein>
<dbReference type="PANTHER" id="PTHR15137">
    <property type="entry name" value="TRANSCRIPTION INITIATION FACTOR TFIID"/>
    <property type="match status" value="1"/>
</dbReference>
<feature type="domain" description="Transcription initiation factor TFIID subunit 2 TPR repeats" evidence="3">
    <location>
        <begin position="244"/>
        <end position="356"/>
    </location>
</feature>
<dbReference type="GO" id="GO:0000976">
    <property type="term" value="F:transcription cis-regulatory region binding"/>
    <property type="evidence" value="ECO:0007669"/>
    <property type="project" value="TreeGrafter"/>
</dbReference>
<dbReference type="OrthoDB" id="308861at2759"/>
<sequence length="416" mass="47661">MSSHGPQNRASSVSHQRVILDIQLDGTINRITEITILPLSIELNTVHLHSSNCTITSTYHPQPVEQLDFILNQPEPVIIPNPNSVRQSPEAKQRLCERINKKETGKLAISINRSKINQPSSSSTSTSTVQKEKDSLEFNPIIITIEYQGQMSIQIQESDGVPYERVLDITEAFRRYELPSNHKNNKFNRPSRRYTNNHQQQQSMAEINWTAEEDLTITQSNIKWYCLGVDLEWICGFEFNMTEFMWLEQLSRDRDIVAQSEAVRALKPLPTIVISSHLCTVFLIPEYLFRIRFEAVLALYAISRCGFLGLFLLLQLFQSSNCYQPQIKPNIPWNIGMVPKPNQFNNFPDYFIRKYLNSHYIATTIALMLDSLIHSADNGSREQLAELLARGYTTELNLDSQSTADTRVLMLLLIAI</sequence>
<dbReference type="InterPro" id="IPR037813">
    <property type="entry name" value="TAF2"/>
</dbReference>
<dbReference type="InterPro" id="IPR057991">
    <property type="entry name" value="TPR_TAF2_C"/>
</dbReference>
<reference evidence="5" key="1">
    <citation type="submission" date="2014-03" db="EMBL/GenBank/DDBJ databases">
        <title>The Genome Sequence of Puccinia striiformis f. sp. tritici PST-78.</title>
        <authorList>
            <consortium name="The Broad Institute Genome Sequencing Platform"/>
            <person name="Cuomo C."/>
            <person name="Hulbert S."/>
            <person name="Chen X."/>
            <person name="Walker B."/>
            <person name="Young S.K."/>
            <person name="Zeng Q."/>
            <person name="Gargeya S."/>
            <person name="Fitzgerald M."/>
            <person name="Haas B."/>
            <person name="Abouelleil A."/>
            <person name="Alvarado L."/>
            <person name="Arachchi H.M."/>
            <person name="Berlin A.M."/>
            <person name="Chapman S.B."/>
            <person name="Goldberg J."/>
            <person name="Griggs A."/>
            <person name="Gujja S."/>
            <person name="Hansen M."/>
            <person name="Howarth C."/>
            <person name="Imamovic A."/>
            <person name="Larimer J."/>
            <person name="McCowan C."/>
            <person name="Montmayeur A."/>
            <person name="Murphy C."/>
            <person name="Neiman D."/>
            <person name="Pearson M."/>
            <person name="Priest M."/>
            <person name="Roberts A."/>
            <person name="Saif S."/>
            <person name="Shea T."/>
            <person name="Sisk P."/>
            <person name="Sykes S."/>
            <person name="Wortman J."/>
            <person name="Nusbaum C."/>
            <person name="Birren B."/>
        </authorList>
    </citation>
    <scope>NUCLEOTIDE SEQUENCE [LARGE SCALE GENOMIC DNA]</scope>
    <source>
        <strain evidence="5">race PST-78</strain>
    </source>
</reference>
<dbReference type="GO" id="GO:0006367">
    <property type="term" value="P:transcription initiation at RNA polymerase II promoter"/>
    <property type="evidence" value="ECO:0007669"/>
    <property type="project" value="TreeGrafter"/>
</dbReference>
<evidence type="ECO:0000313" key="5">
    <source>
        <dbReference type="Proteomes" id="UP000054564"/>
    </source>
</evidence>
<evidence type="ECO:0000259" key="2">
    <source>
        <dbReference type="Pfam" id="PF25316"/>
    </source>
</evidence>
<accession>A0A0L0VJ49</accession>
<dbReference type="EMBL" id="AJIL01000048">
    <property type="protein sequence ID" value="KNE99246.1"/>
    <property type="molecule type" value="Genomic_DNA"/>
</dbReference>